<keyword evidence="5" id="KW-0418">Kinase</keyword>
<keyword evidence="4 7" id="KW-0547">Nucleotide-binding</keyword>
<feature type="binding site" evidence="7">
    <location>
        <position position="661"/>
    </location>
    <ligand>
        <name>ATP</name>
        <dbReference type="ChEBI" id="CHEBI:30616"/>
    </ligand>
</feature>
<comment type="caution">
    <text evidence="11">The sequence shown here is derived from an EMBL/GenBank/DDBJ whole genome shotgun (WGS) entry which is preliminary data.</text>
</comment>
<evidence type="ECO:0000256" key="5">
    <source>
        <dbReference type="ARBA" id="ARBA00022777"/>
    </source>
</evidence>
<dbReference type="FunFam" id="1.10.510.10:FF:000008">
    <property type="entry name" value="Non-specific serine/threonine protein kinase"/>
    <property type="match status" value="1"/>
</dbReference>
<keyword evidence="1" id="KW-0723">Serine/threonine-protein kinase</keyword>
<feature type="compositionally biased region" description="Basic and acidic residues" evidence="8">
    <location>
        <begin position="235"/>
        <end position="246"/>
    </location>
</feature>
<evidence type="ECO:0000256" key="1">
    <source>
        <dbReference type="ARBA" id="ARBA00022527"/>
    </source>
</evidence>
<organism evidence="11 12">
    <name type="scientific">Besnoitia besnoiti</name>
    <name type="common">Apicomplexan protozoan</name>
    <dbReference type="NCBI Taxonomy" id="94643"/>
    <lineage>
        <taxon>Eukaryota</taxon>
        <taxon>Sar</taxon>
        <taxon>Alveolata</taxon>
        <taxon>Apicomplexa</taxon>
        <taxon>Conoidasida</taxon>
        <taxon>Coccidia</taxon>
        <taxon>Eucoccidiorida</taxon>
        <taxon>Eimeriorina</taxon>
        <taxon>Sarcocystidae</taxon>
        <taxon>Besnoitia</taxon>
    </lineage>
</organism>
<dbReference type="RefSeq" id="XP_029220873.1">
    <property type="nucleotide sequence ID" value="XM_029363507.1"/>
</dbReference>
<dbReference type="OrthoDB" id="330034at2759"/>
<proteinExistence type="predicted"/>
<dbReference type="VEuPathDB" id="ToxoDB:BESB_050560"/>
<feature type="compositionally biased region" description="Low complexity" evidence="8">
    <location>
        <begin position="219"/>
        <end position="230"/>
    </location>
</feature>
<evidence type="ECO:0000256" key="4">
    <source>
        <dbReference type="ARBA" id="ARBA00022741"/>
    </source>
</evidence>
<dbReference type="GO" id="GO:0004674">
    <property type="term" value="F:protein serine/threonine kinase activity"/>
    <property type="evidence" value="ECO:0007669"/>
    <property type="project" value="UniProtKB-KW"/>
</dbReference>
<dbReference type="InterPro" id="IPR000719">
    <property type="entry name" value="Prot_kinase_dom"/>
</dbReference>
<feature type="compositionally biased region" description="Low complexity" evidence="8">
    <location>
        <begin position="355"/>
        <end position="373"/>
    </location>
</feature>
<feature type="region of interest" description="Disordered" evidence="8">
    <location>
        <begin position="541"/>
        <end position="588"/>
    </location>
</feature>
<dbReference type="InterPro" id="IPR011009">
    <property type="entry name" value="Kinase-like_dom_sf"/>
</dbReference>
<feature type="compositionally biased region" description="Low complexity" evidence="8">
    <location>
        <begin position="423"/>
        <end position="439"/>
    </location>
</feature>
<evidence type="ECO:0000256" key="8">
    <source>
        <dbReference type="SAM" id="MobiDB-lite"/>
    </source>
</evidence>
<keyword evidence="3" id="KW-0808">Transferase</keyword>
<feature type="domain" description="Protein kinase" evidence="9">
    <location>
        <begin position="623"/>
        <end position="880"/>
    </location>
</feature>
<keyword evidence="2" id="KW-0597">Phosphoprotein</keyword>
<feature type="region of interest" description="Disordered" evidence="8">
    <location>
        <begin position="1"/>
        <end position="41"/>
    </location>
</feature>
<feature type="compositionally biased region" description="Low complexity" evidence="8">
    <location>
        <begin position="247"/>
        <end position="260"/>
    </location>
</feature>
<evidence type="ECO:0000259" key="10">
    <source>
        <dbReference type="PROSITE" id="PS51285"/>
    </source>
</evidence>
<evidence type="ECO:0000256" key="2">
    <source>
        <dbReference type="ARBA" id="ARBA00022553"/>
    </source>
</evidence>
<dbReference type="Proteomes" id="UP000224006">
    <property type="component" value="Chromosome III"/>
</dbReference>
<dbReference type="SMART" id="SM00133">
    <property type="entry name" value="S_TK_X"/>
    <property type="match status" value="1"/>
</dbReference>
<dbReference type="SUPFAM" id="SSF56112">
    <property type="entry name" value="Protein kinase-like (PK-like)"/>
    <property type="match status" value="1"/>
</dbReference>
<dbReference type="PROSITE" id="PS00107">
    <property type="entry name" value="PROTEIN_KINASE_ATP"/>
    <property type="match status" value="1"/>
</dbReference>
<dbReference type="PROSITE" id="PS51285">
    <property type="entry name" value="AGC_KINASE_CTER"/>
    <property type="match status" value="1"/>
</dbReference>
<evidence type="ECO:0008006" key="13">
    <source>
        <dbReference type="Google" id="ProtNLM"/>
    </source>
</evidence>
<dbReference type="GO" id="GO:0005524">
    <property type="term" value="F:ATP binding"/>
    <property type="evidence" value="ECO:0007669"/>
    <property type="project" value="UniProtKB-UniRule"/>
</dbReference>
<sequence length="1238" mass="130670">MFSAPRQSLHPLVEADEDASGAVETVQHDGPHGDTSGGSPRFRAEQAYHEDACGRAPAYQQRGQSFALPIGGGSYPIQPDFASEQAFLLQLIRDQQSEGQFLGEELDVDYASGTHGAARKTDSRALSAPDSGDATLFPDEADAAHALHILSPSRASAAASGVTRRSSVSADAATAQGLFGPSCLSYVDPHDAPFGVGPSAVLPTVRECPLEKCAHLGMSSSSPPTSPAASVGSHSSRESSPVRKETAAAAAGAGISAAQGREAEERSSSSASLGGGAEKRDEDGHRLLQDRSLAQTHAVRNGASSPAPTAEPVSASAASGATEDAEDRKIFYEPSQEACQPDGVVAVKAEECAASSSNHDSTHSSSSSTSRSTGLPTPARSFSLPKQSSAPSPPGDGVAGGRQDASRGGKESALERPGGRTEPASASAARTGAADTPAAKQEKPDCSDAAKTTGDLSPAASTPSKVSTSCAEIKGSSKRGTSTKSSSSEACDPPRNARGYAPLAQHERFLHTAAQSQKGPVASSLASPTFSVASRSSVCVSSYSDSSSPHSGVDSGGQPDRPVAREAAYASQVDGNGTESEGDVRGAQRNSVEDDDFVYLQNMPSVATRMMLKKNKRLSPDDFLPLRVIGKGSYGKVMLVQFHQDGGVYAMKMLRKEAVVKRNQVEHTRTERDVLAWVSHPFIVQMHYAFQTRKKLYFVLEYCPGGELFFHLSRAGRFTENAACFYSAEVLLALEHLHKHNVVYRDLKPENVLLDDQGHVRLTDFGLSKEGVEDNCSARSLCGTPEYLAPEILNQRGHGKAVDWWSLGALIYEMLTGLPPFYSGDRERLFENIRSSELQYPSYMSPVAINLLKGLLQRNPDKRLGGGPRDAEEIKRHPFFAQIDWDALKDKRVRPPFSPRLQSPTDVQYFDKEFVKLPVINSEVHEYPIGLAAGEPEAGCTYTSGDVIGAGVEGRECWGEAFSQDCASAFPHGTSPPNFGGGYSTSYCSSAHPSQSMAAGMFASAPFATSPLPGAPGSGGTGGAASHARGGAPGVFASCAKAGFPASPGGKENRFAVPGALRSDNAPCFHGEHVWPNREGLAPDGAMPPPMYPGGPPPGSLPHYGPAAGFGMPKSAAPGRPAVGPGAIGGAFGPSGCLMPNQAPFTQADDDESDDSMFEGFTYDERLDSTLGAAAGASSWRPDRAFRAKGNEVDIFMWLMLNKGDIASYCLGQPRKREERIRGLRGCRAHREDTRREF</sequence>
<dbReference type="InterPro" id="IPR045270">
    <property type="entry name" value="STKc_AGC"/>
</dbReference>
<feature type="compositionally biased region" description="Basic and acidic residues" evidence="8">
    <location>
        <begin position="277"/>
        <end position="289"/>
    </location>
</feature>
<keyword evidence="6 7" id="KW-0067">ATP-binding</keyword>
<feature type="compositionally biased region" description="Polar residues" evidence="8">
    <location>
        <begin position="513"/>
        <end position="524"/>
    </location>
</feature>
<dbReference type="Pfam" id="PF00433">
    <property type="entry name" value="Pkinase_C"/>
    <property type="match status" value="1"/>
</dbReference>
<evidence type="ECO:0000256" key="7">
    <source>
        <dbReference type="PROSITE-ProRule" id="PRU10141"/>
    </source>
</evidence>
<dbReference type="EMBL" id="NWUJ01000003">
    <property type="protein sequence ID" value="PFH36864.1"/>
    <property type="molecule type" value="Genomic_DNA"/>
</dbReference>
<name>A0A2A9MI35_BESBE</name>
<dbReference type="SMART" id="SM00220">
    <property type="entry name" value="S_TKc"/>
    <property type="match status" value="1"/>
</dbReference>
<evidence type="ECO:0000313" key="11">
    <source>
        <dbReference type="EMBL" id="PFH36864.1"/>
    </source>
</evidence>
<dbReference type="Gene3D" id="3.30.200.20">
    <property type="entry name" value="Phosphorylase Kinase, domain 1"/>
    <property type="match status" value="1"/>
</dbReference>
<feature type="compositionally biased region" description="Polar residues" evidence="8">
    <location>
        <begin position="459"/>
        <end position="470"/>
    </location>
</feature>
<dbReference type="CDD" id="cd05123">
    <property type="entry name" value="STKc_AGC"/>
    <property type="match status" value="1"/>
</dbReference>
<reference evidence="11 12" key="1">
    <citation type="submission" date="2017-09" db="EMBL/GenBank/DDBJ databases">
        <title>Genome sequencing of Besnoitia besnoiti strain Bb-Ger1.</title>
        <authorList>
            <person name="Schares G."/>
            <person name="Venepally P."/>
            <person name="Lorenzi H.A."/>
        </authorList>
    </citation>
    <scope>NUCLEOTIDE SEQUENCE [LARGE SCALE GENOMIC DNA]</scope>
    <source>
        <strain evidence="11 12">Bb-Ger1</strain>
    </source>
</reference>
<feature type="domain" description="AGC-kinase C-terminal" evidence="10">
    <location>
        <begin position="881"/>
        <end position="952"/>
    </location>
</feature>
<feature type="compositionally biased region" description="Basic and acidic residues" evidence="8">
    <location>
        <begin position="404"/>
        <end position="419"/>
    </location>
</feature>
<gene>
    <name evidence="11" type="ORF">BESB_050560</name>
</gene>
<feature type="compositionally biased region" description="Low complexity" evidence="8">
    <location>
        <begin position="541"/>
        <end position="553"/>
    </location>
</feature>
<dbReference type="AlphaFoldDB" id="A0A2A9MI35"/>
<dbReference type="InterPro" id="IPR008271">
    <property type="entry name" value="Ser/Thr_kinase_AS"/>
</dbReference>
<dbReference type="PROSITE" id="PS00108">
    <property type="entry name" value="PROTEIN_KINASE_ST"/>
    <property type="match status" value="1"/>
</dbReference>
<dbReference type="FunFam" id="3.30.200.20:FF:000537">
    <property type="entry name" value="Non-specific serine/threonine protein kinase"/>
    <property type="match status" value="1"/>
</dbReference>
<feature type="region of interest" description="Disordered" evidence="8">
    <location>
        <begin position="216"/>
        <end position="524"/>
    </location>
</feature>
<evidence type="ECO:0000256" key="6">
    <source>
        <dbReference type="ARBA" id="ARBA00022840"/>
    </source>
</evidence>
<dbReference type="InterPro" id="IPR017892">
    <property type="entry name" value="Pkinase_C"/>
</dbReference>
<feature type="compositionally biased region" description="Low complexity" evidence="8">
    <location>
        <begin position="478"/>
        <end position="488"/>
    </location>
</feature>
<evidence type="ECO:0000259" key="9">
    <source>
        <dbReference type="PROSITE" id="PS50011"/>
    </source>
</evidence>
<dbReference type="STRING" id="94643.A0A2A9MI35"/>
<dbReference type="InterPro" id="IPR000961">
    <property type="entry name" value="AGC-kinase_C"/>
</dbReference>
<protein>
    <recommendedName>
        <fullName evidence="13">AGC kinase</fullName>
    </recommendedName>
</protein>
<dbReference type="KEGG" id="bbes:BESB_050560"/>
<dbReference type="GeneID" id="40309986"/>
<dbReference type="PANTHER" id="PTHR24351">
    <property type="entry name" value="RIBOSOMAL PROTEIN S6 KINASE"/>
    <property type="match status" value="1"/>
</dbReference>
<dbReference type="Pfam" id="PF00069">
    <property type="entry name" value="Pkinase"/>
    <property type="match status" value="1"/>
</dbReference>
<dbReference type="Gene3D" id="1.10.510.10">
    <property type="entry name" value="Transferase(Phosphotransferase) domain 1"/>
    <property type="match status" value="1"/>
</dbReference>
<keyword evidence="12" id="KW-1185">Reference proteome</keyword>
<dbReference type="PROSITE" id="PS50011">
    <property type="entry name" value="PROTEIN_KINASE_DOM"/>
    <property type="match status" value="1"/>
</dbReference>
<dbReference type="InterPro" id="IPR017441">
    <property type="entry name" value="Protein_kinase_ATP_BS"/>
</dbReference>
<accession>A0A2A9MI35</accession>
<evidence type="ECO:0000256" key="3">
    <source>
        <dbReference type="ARBA" id="ARBA00022679"/>
    </source>
</evidence>
<evidence type="ECO:0000313" key="12">
    <source>
        <dbReference type="Proteomes" id="UP000224006"/>
    </source>
</evidence>